<sequence length="158" mass="17705">MSNDARGNDHAVLTQVQMLITAVWGRNGEHSTCLQKEFAYQMRFGNPVLFLTLTPNTDNSLVLSQYAGVTSEDSRFDILEARMNTKAELRSASLGMTVPQHVYLCANIDAFIKHELGMDPISNTQISFKGVLDELQAYFGIVETQGRGTLHIHFLIWL</sequence>
<evidence type="ECO:0000313" key="2">
    <source>
        <dbReference type="EMBL" id="OWZ10380.1"/>
    </source>
</evidence>
<dbReference type="Proteomes" id="UP000198211">
    <property type="component" value="Unassembled WGS sequence"/>
</dbReference>
<comment type="caution">
    <text evidence="2">The sequence shown here is derived from an EMBL/GenBank/DDBJ whole genome shotgun (WGS) entry which is preliminary data.</text>
</comment>
<evidence type="ECO:0000313" key="3">
    <source>
        <dbReference type="Proteomes" id="UP000198211"/>
    </source>
</evidence>
<reference evidence="3" key="1">
    <citation type="submission" date="2017-03" db="EMBL/GenBank/DDBJ databases">
        <title>Phytopthora megakarya and P. palmivora, two closely related causual agents of cacao black pod achieved similar genome size and gene model numbers by different mechanisms.</title>
        <authorList>
            <person name="Ali S."/>
            <person name="Shao J."/>
            <person name="Larry D.J."/>
            <person name="Kronmiller B."/>
            <person name="Shen D."/>
            <person name="Strem M.D."/>
            <person name="Melnick R.L."/>
            <person name="Guiltinan M.J."/>
            <person name="Tyler B.M."/>
            <person name="Meinhardt L.W."/>
            <person name="Bailey B.A."/>
        </authorList>
    </citation>
    <scope>NUCLEOTIDE SEQUENCE [LARGE SCALE GENOMIC DNA]</scope>
    <source>
        <strain evidence="3">zdho120</strain>
    </source>
</reference>
<evidence type="ECO:0000259" key="1">
    <source>
        <dbReference type="Pfam" id="PF14214"/>
    </source>
</evidence>
<gene>
    <name evidence="2" type="ORF">PHMEG_00016776</name>
</gene>
<name>A0A225W0J3_9STRA</name>
<protein>
    <recommendedName>
        <fullName evidence="1">Helitron helicase-like domain-containing protein</fullName>
    </recommendedName>
</protein>
<keyword evidence="3" id="KW-1185">Reference proteome</keyword>
<dbReference type="Pfam" id="PF14214">
    <property type="entry name" value="Helitron_like_N"/>
    <property type="match status" value="1"/>
</dbReference>
<proteinExistence type="predicted"/>
<organism evidence="2 3">
    <name type="scientific">Phytophthora megakarya</name>
    <dbReference type="NCBI Taxonomy" id="4795"/>
    <lineage>
        <taxon>Eukaryota</taxon>
        <taxon>Sar</taxon>
        <taxon>Stramenopiles</taxon>
        <taxon>Oomycota</taxon>
        <taxon>Peronosporomycetes</taxon>
        <taxon>Peronosporales</taxon>
        <taxon>Peronosporaceae</taxon>
        <taxon>Phytophthora</taxon>
    </lineage>
</organism>
<dbReference type="AlphaFoldDB" id="A0A225W0J3"/>
<dbReference type="OrthoDB" id="126095at2759"/>
<accession>A0A225W0J3</accession>
<dbReference type="EMBL" id="NBNE01002461">
    <property type="protein sequence ID" value="OWZ10380.1"/>
    <property type="molecule type" value="Genomic_DNA"/>
</dbReference>
<dbReference type="InterPro" id="IPR025476">
    <property type="entry name" value="Helitron_helicase-like"/>
</dbReference>
<feature type="domain" description="Helitron helicase-like" evidence="1">
    <location>
        <begin position="8"/>
        <end position="156"/>
    </location>
</feature>